<feature type="transmembrane region" description="Helical" evidence="1">
    <location>
        <begin position="47"/>
        <end position="69"/>
    </location>
</feature>
<dbReference type="RefSeq" id="WP_204014094.1">
    <property type="nucleotide sequence ID" value="NZ_BOOZ01000054.1"/>
</dbReference>
<evidence type="ECO:0000313" key="2">
    <source>
        <dbReference type="EMBL" id="GIJ12502.1"/>
    </source>
</evidence>
<keyword evidence="1" id="KW-0472">Membrane</keyword>
<evidence type="ECO:0000256" key="1">
    <source>
        <dbReference type="SAM" id="Phobius"/>
    </source>
</evidence>
<keyword evidence="3" id="KW-1185">Reference proteome</keyword>
<comment type="caution">
    <text evidence="2">The sequence shown here is derived from an EMBL/GenBank/DDBJ whole genome shotgun (WGS) entry which is preliminary data.</text>
</comment>
<dbReference type="Proteomes" id="UP000647017">
    <property type="component" value="Unassembled WGS sequence"/>
</dbReference>
<proteinExistence type="predicted"/>
<name>A0ABQ4I3P3_9ACTN</name>
<sequence length="469" mass="48566">MTSDLEFKLREDLLAEADALAVAEDPWPRFVQREGAHRRSRRVRAGVVAGLLVAAVGIQTNLIPLPGWIPGIAVASSASPLAEGPTRGSLAADRAWLDGLRGQVKDLQDPEGLWRITDRDAIHVAYASDVPGRRVALVVVPLRLGVITASELIWFIGPPGAEPEQMEQGGNQGADTAVATWMESDATDGGVAVVVGPAGSTVTISSFTGYSPKGVVEHRQLSSSTGTGVGVAAVPPARTVGGPALTARVTNGDTVIHDGEIGGGWSGDADMSASQEPTDEMLSVAVRDAQGPVIDRAVLAVFVGSALRDSRLSAQDVTIRLRWSGSINDKPAALFTIQPKGGGVIAYAMHGDDTGWRTDLRLLLPADGAAQRPIAWRMRAEGKDTRTDRVIVVTPPGTATATITVRDGAPTAVTLDASGSGTTTVAPNQPATVTALAADGTTLASTPVPAFETNMGGVPGSTMNTRIIQ</sequence>
<dbReference type="EMBL" id="BOOZ01000054">
    <property type="protein sequence ID" value="GIJ12502.1"/>
    <property type="molecule type" value="Genomic_DNA"/>
</dbReference>
<keyword evidence="1" id="KW-0812">Transmembrane</keyword>
<gene>
    <name evidence="2" type="ORF">Van01_57160</name>
</gene>
<organism evidence="2 3">
    <name type="scientific">Micromonospora andamanensis</name>
    <dbReference type="NCBI Taxonomy" id="1287068"/>
    <lineage>
        <taxon>Bacteria</taxon>
        <taxon>Bacillati</taxon>
        <taxon>Actinomycetota</taxon>
        <taxon>Actinomycetes</taxon>
        <taxon>Micromonosporales</taxon>
        <taxon>Micromonosporaceae</taxon>
        <taxon>Micromonospora</taxon>
    </lineage>
</organism>
<protein>
    <recommendedName>
        <fullName evidence="4">DUF4179 domain-containing protein</fullName>
    </recommendedName>
</protein>
<accession>A0ABQ4I3P3</accession>
<evidence type="ECO:0000313" key="3">
    <source>
        <dbReference type="Proteomes" id="UP000647017"/>
    </source>
</evidence>
<evidence type="ECO:0008006" key="4">
    <source>
        <dbReference type="Google" id="ProtNLM"/>
    </source>
</evidence>
<reference evidence="2 3" key="1">
    <citation type="submission" date="2021-01" db="EMBL/GenBank/DDBJ databases">
        <title>Whole genome shotgun sequence of Verrucosispora andamanensis NBRC 109075.</title>
        <authorList>
            <person name="Komaki H."/>
            <person name="Tamura T."/>
        </authorList>
    </citation>
    <scope>NUCLEOTIDE SEQUENCE [LARGE SCALE GENOMIC DNA]</scope>
    <source>
        <strain evidence="2 3">NBRC 109075</strain>
    </source>
</reference>
<keyword evidence="1" id="KW-1133">Transmembrane helix</keyword>